<dbReference type="Pfam" id="PF00078">
    <property type="entry name" value="RVT_1"/>
    <property type="match status" value="1"/>
</dbReference>
<dbReference type="Proteomes" id="UP001151760">
    <property type="component" value="Unassembled WGS sequence"/>
</dbReference>
<keyword evidence="2" id="KW-0548">Nucleotidyltransferase</keyword>
<reference evidence="2" key="1">
    <citation type="journal article" date="2022" name="Int. J. Mol. Sci.">
        <title>Draft Genome of Tanacetum Coccineum: Genomic Comparison of Closely Related Tanacetum-Family Plants.</title>
        <authorList>
            <person name="Yamashiro T."/>
            <person name="Shiraishi A."/>
            <person name="Nakayama K."/>
            <person name="Satake H."/>
        </authorList>
    </citation>
    <scope>NUCLEOTIDE SEQUENCE</scope>
</reference>
<dbReference type="InterPro" id="IPR043502">
    <property type="entry name" value="DNA/RNA_pol_sf"/>
</dbReference>
<evidence type="ECO:0000313" key="2">
    <source>
        <dbReference type="EMBL" id="GJT08638.1"/>
    </source>
</evidence>
<keyword evidence="2" id="KW-0808">Transferase</keyword>
<evidence type="ECO:0000259" key="1">
    <source>
        <dbReference type="Pfam" id="PF00078"/>
    </source>
</evidence>
<protein>
    <submittedName>
        <fullName evidence="2">RNA-directed DNA polymerase, eukaryota, reverse transcriptase zinc-binding domain protein</fullName>
    </submittedName>
</protein>
<proteinExistence type="predicted"/>
<keyword evidence="3" id="KW-1185">Reference proteome</keyword>
<dbReference type="EMBL" id="BQNB010012846">
    <property type="protein sequence ID" value="GJT08638.1"/>
    <property type="molecule type" value="Genomic_DNA"/>
</dbReference>
<dbReference type="PANTHER" id="PTHR33116">
    <property type="entry name" value="REVERSE TRANSCRIPTASE ZINC-BINDING DOMAIN-CONTAINING PROTEIN-RELATED-RELATED"/>
    <property type="match status" value="1"/>
</dbReference>
<feature type="domain" description="Reverse transcriptase" evidence="1">
    <location>
        <begin position="3"/>
        <end position="82"/>
    </location>
</feature>
<reference evidence="2" key="2">
    <citation type="submission" date="2022-01" db="EMBL/GenBank/DDBJ databases">
        <authorList>
            <person name="Yamashiro T."/>
            <person name="Shiraishi A."/>
            <person name="Satake H."/>
            <person name="Nakayama K."/>
        </authorList>
    </citation>
    <scope>NUCLEOTIDE SEQUENCE</scope>
</reference>
<gene>
    <name evidence="2" type="ORF">Tco_0843100</name>
</gene>
<name>A0ABQ5B4F3_9ASTR</name>
<organism evidence="2 3">
    <name type="scientific">Tanacetum coccineum</name>
    <dbReference type="NCBI Taxonomy" id="301880"/>
    <lineage>
        <taxon>Eukaryota</taxon>
        <taxon>Viridiplantae</taxon>
        <taxon>Streptophyta</taxon>
        <taxon>Embryophyta</taxon>
        <taxon>Tracheophyta</taxon>
        <taxon>Spermatophyta</taxon>
        <taxon>Magnoliopsida</taxon>
        <taxon>eudicotyledons</taxon>
        <taxon>Gunneridae</taxon>
        <taxon>Pentapetalae</taxon>
        <taxon>asterids</taxon>
        <taxon>campanulids</taxon>
        <taxon>Asterales</taxon>
        <taxon>Asteraceae</taxon>
        <taxon>Asteroideae</taxon>
        <taxon>Anthemideae</taxon>
        <taxon>Anthemidinae</taxon>
        <taxon>Tanacetum</taxon>
    </lineage>
</organism>
<keyword evidence="2" id="KW-0695">RNA-directed DNA polymerase</keyword>
<dbReference type="GO" id="GO:0003964">
    <property type="term" value="F:RNA-directed DNA polymerase activity"/>
    <property type="evidence" value="ECO:0007669"/>
    <property type="project" value="UniProtKB-KW"/>
</dbReference>
<sequence length="217" mass="24888">MMIFKIDFEKAFDSVSWDFLFQLMVFMGFSSKWISWISGCLSSAKSSVLVNGSPTDEFHLHRGLRQGDPLSPFLFIMIIEGLHVAVGDAILDGYFRAENIANQKGWEPIVDKFNTRMSRPKASMLSIGGRTTLLSSVLGALVKGKGVWARIVKDINAMNDQGFIPHHLLKRNVHDGRITRFWKDVWMGDTPLQHQFPRLFRLEVNQNCMVRDKWNDR</sequence>
<evidence type="ECO:0000313" key="3">
    <source>
        <dbReference type="Proteomes" id="UP001151760"/>
    </source>
</evidence>
<dbReference type="SUPFAM" id="SSF56672">
    <property type="entry name" value="DNA/RNA polymerases"/>
    <property type="match status" value="1"/>
</dbReference>
<comment type="caution">
    <text evidence="2">The sequence shown here is derived from an EMBL/GenBank/DDBJ whole genome shotgun (WGS) entry which is preliminary data.</text>
</comment>
<dbReference type="PANTHER" id="PTHR33116:SF81">
    <property type="entry name" value="RNA-DIRECTED DNA POLYMERASE"/>
    <property type="match status" value="1"/>
</dbReference>
<accession>A0ABQ5B4F3</accession>
<dbReference type="InterPro" id="IPR000477">
    <property type="entry name" value="RT_dom"/>
</dbReference>